<proteinExistence type="predicted"/>
<name>A0A554NFF2_9EURY</name>
<protein>
    <submittedName>
        <fullName evidence="2">Uncharacterized protein</fullName>
    </submittedName>
</protein>
<organism evidence="2 3">
    <name type="scientific">Haloglomus irregulare</name>
    <dbReference type="NCBI Taxonomy" id="2234134"/>
    <lineage>
        <taxon>Archaea</taxon>
        <taxon>Methanobacteriati</taxon>
        <taxon>Methanobacteriota</taxon>
        <taxon>Stenosarchaea group</taxon>
        <taxon>Halobacteria</taxon>
        <taxon>Halobacteriales</taxon>
        <taxon>Natronomonadaceae</taxon>
        <taxon>Haloglomus</taxon>
    </lineage>
</organism>
<evidence type="ECO:0000256" key="1">
    <source>
        <dbReference type="SAM" id="MobiDB-lite"/>
    </source>
</evidence>
<feature type="region of interest" description="Disordered" evidence="1">
    <location>
        <begin position="1"/>
        <end position="55"/>
    </location>
</feature>
<dbReference type="EMBL" id="QMDX01000001">
    <property type="protein sequence ID" value="TSD16114.1"/>
    <property type="molecule type" value="Genomic_DNA"/>
</dbReference>
<reference evidence="2 3" key="1">
    <citation type="submission" date="2018-06" db="EMBL/GenBank/DDBJ databases">
        <title>Natronomonas sp. F16-60 a new haloarchaeon isolated from a solar saltern of Isla Cristina, Huelva, Spain.</title>
        <authorList>
            <person name="Duran-Viseras A."/>
            <person name="Sanchez-Porro C."/>
            <person name="Ventosa A."/>
        </authorList>
    </citation>
    <scope>NUCLEOTIDE SEQUENCE [LARGE SCALE GENOMIC DNA]</scope>
    <source>
        <strain evidence="2 3">F16-60</strain>
    </source>
</reference>
<evidence type="ECO:0000313" key="2">
    <source>
        <dbReference type="EMBL" id="TSD16114.1"/>
    </source>
</evidence>
<sequence>MASADRAGEVRTADTESSVRGESVSMVPATSTIPSGPSRVRENACRSPRQPRSVTSMAVTVGSSLVGGV</sequence>
<dbReference type="Proteomes" id="UP000319894">
    <property type="component" value="Unassembled WGS sequence"/>
</dbReference>
<gene>
    <name evidence="2" type="ORF">DP107_02775</name>
</gene>
<dbReference type="AlphaFoldDB" id="A0A554NFF2"/>
<dbReference type="InParanoid" id="A0A554NFF2"/>
<keyword evidence="3" id="KW-1185">Reference proteome</keyword>
<accession>A0A554NFF2</accession>
<feature type="compositionally biased region" description="Basic and acidic residues" evidence="1">
    <location>
        <begin position="1"/>
        <end position="19"/>
    </location>
</feature>
<dbReference type="RefSeq" id="WP_144260596.1">
    <property type="nucleotide sequence ID" value="NZ_QMDX01000001.1"/>
</dbReference>
<comment type="caution">
    <text evidence="2">The sequence shown here is derived from an EMBL/GenBank/DDBJ whole genome shotgun (WGS) entry which is preliminary data.</text>
</comment>
<evidence type="ECO:0000313" key="3">
    <source>
        <dbReference type="Proteomes" id="UP000319894"/>
    </source>
</evidence>